<feature type="compositionally biased region" description="Acidic residues" evidence="1">
    <location>
        <begin position="150"/>
        <end position="160"/>
    </location>
</feature>
<comment type="caution">
    <text evidence="2">The sequence shown here is derived from an EMBL/GenBank/DDBJ whole genome shotgun (WGS) entry which is preliminary data.</text>
</comment>
<sequence>MSRSVGLVRVDDILLAGFAVTTDLRCGWFAALVVSLGFEEATGGGPPSEPDFVGVSGVLIPGHGPAGPVGDSVVVPAQQSEVFDVGRAVCVPVVGVVGVAPVSGSAAAGEEAAAVADREGPALMAVGAAEGAAHSQRVAGTSHFKGSDEPGGDDEPEDHR</sequence>
<reference evidence="2 3" key="1">
    <citation type="journal article" date="2013" name="ISME J.">
        <title>Metabolic model for the filamentous 'Candidatus Microthrix parvicella' based on genomic and metagenomic analyses.</title>
        <authorList>
            <person name="Jon McIlroy S."/>
            <person name="Kristiansen R."/>
            <person name="Albertsen M."/>
            <person name="Michael Karst S."/>
            <person name="Rossetti S."/>
            <person name="Lund Nielsen J."/>
            <person name="Tandoi V."/>
            <person name="James Seviour R."/>
            <person name="Nielsen P.H."/>
        </authorList>
    </citation>
    <scope>NUCLEOTIDE SEQUENCE [LARGE SCALE GENOMIC DNA]</scope>
    <source>
        <strain evidence="2 3">RN1</strain>
    </source>
</reference>
<protein>
    <submittedName>
        <fullName evidence="2">Uncharacterized protein</fullName>
    </submittedName>
</protein>
<dbReference type="EMBL" id="CANL01000005">
    <property type="protein sequence ID" value="CCM62619.1"/>
    <property type="molecule type" value="Genomic_DNA"/>
</dbReference>
<evidence type="ECO:0000313" key="3">
    <source>
        <dbReference type="Proteomes" id="UP000018291"/>
    </source>
</evidence>
<accession>R4YWM0</accession>
<dbReference type="HOGENOM" id="CLU_1649029_0_0_11"/>
<evidence type="ECO:0000313" key="2">
    <source>
        <dbReference type="EMBL" id="CCM62619.1"/>
    </source>
</evidence>
<dbReference type="Proteomes" id="UP000018291">
    <property type="component" value="Unassembled WGS sequence"/>
</dbReference>
<feature type="region of interest" description="Disordered" evidence="1">
    <location>
        <begin position="134"/>
        <end position="160"/>
    </location>
</feature>
<gene>
    <name evidence="2" type="ORF">BN381_130177</name>
</gene>
<name>R4YWM0_9ACTN</name>
<dbReference type="AlphaFoldDB" id="R4YWM0"/>
<keyword evidence="3" id="KW-1185">Reference proteome</keyword>
<evidence type="ECO:0000256" key="1">
    <source>
        <dbReference type="SAM" id="MobiDB-lite"/>
    </source>
</evidence>
<organism evidence="2 3">
    <name type="scientific">Candidatus Neomicrothrix parvicella RN1</name>
    <dbReference type="NCBI Taxonomy" id="1229780"/>
    <lineage>
        <taxon>Bacteria</taxon>
        <taxon>Bacillati</taxon>
        <taxon>Actinomycetota</taxon>
        <taxon>Acidimicrobiia</taxon>
        <taxon>Acidimicrobiales</taxon>
        <taxon>Microthrixaceae</taxon>
        <taxon>Candidatus Neomicrothrix</taxon>
    </lineage>
</organism>
<proteinExistence type="predicted"/>